<feature type="non-terminal residue" evidence="1">
    <location>
        <position position="36"/>
    </location>
</feature>
<gene>
    <name evidence="1" type="ORF">METZ01_LOCUS111889</name>
</gene>
<reference evidence="1" key="1">
    <citation type="submission" date="2018-05" db="EMBL/GenBank/DDBJ databases">
        <authorList>
            <person name="Lanie J.A."/>
            <person name="Ng W.-L."/>
            <person name="Kazmierczak K.M."/>
            <person name="Andrzejewski T.M."/>
            <person name="Davidsen T.M."/>
            <person name="Wayne K.J."/>
            <person name="Tettelin H."/>
            <person name="Glass J.I."/>
            <person name="Rusch D."/>
            <person name="Podicherti R."/>
            <person name="Tsui H.-C.T."/>
            <person name="Winkler M.E."/>
        </authorList>
    </citation>
    <scope>NUCLEOTIDE SEQUENCE</scope>
</reference>
<protein>
    <submittedName>
        <fullName evidence="1">Uncharacterized protein</fullName>
    </submittedName>
</protein>
<name>A0A381X2T7_9ZZZZ</name>
<accession>A0A381X2T7</accession>
<proteinExistence type="predicted"/>
<organism evidence="1">
    <name type="scientific">marine metagenome</name>
    <dbReference type="NCBI Taxonomy" id="408172"/>
    <lineage>
        <taxon>unclassified sequences</taxon>
        <taxon>metagenomes</taxon>
        <taxon>ecological metagenomes</taxon>
    </lineage>
</organism>
<dbReference type="AlphaFoldDB" id="A0A381X2T7"/>
<dbReference type="EMBL" id="UINC01013707">
    <property type="protein sequence ID" value="SVA59035.1"/>
    <property type="molecule type" value="Genomic_DNA"/>
</dbReference>
<sequence length="36" mass="4127">MSQQKDLSFPWKENLNKGISAYTRSLSAILANHDDF</sequence>
<evidence type="ECO:0000313" key="1">
    <source>
        <dbReference type="EMBL" id="SVA59035.1"/>
    </source>
</evidence>